<name>A0A1V1NQS2_9BACT</name>
<accession>A0A1V1NQS2</accession>
<reference evidence="2" key="1">
    <citation type="submission" date="2012-11" db="EMBL/GenBank/DDBJ databases">
        <authorList>
            <person name="Lucero-Rivera Y.E."/>
            <person name="Tovar-Ramirez D."/>
        </authorList>
    </citation>
    <scope>NUCLEOTIDE SEQUENCE [LARGE SCALE GENOMIC DNA]</scope>
    <source>
        <strain evidence="2">Araruama</strain>
    </source>
</reference>
<evidence type="ECO:0000313" key="1">
    <source>
        <dbReference type="EMBL" id="ETR64927.1"/>
    </source>
</evidence>
<sequence>MVYAQCTSAEGTSADNTLRYTNVEFDGLLQTNNSFSKWMGNGSIISQECRNKDTWGCNKDEARIHPVSKGIRPEVYFQWQASEKCRSLRISSGPDQKNQTDNSNVEIFVKPWDRSTSECLQAGRENCGVIRTRLPYTISDKYAPANGSYSVISIKFLEGIQNTQSVIAQCPGGW</sequence>
<dbReference type="AlphaFoldDB" id="A0A1V1NQS2"/>
<dbReference type="EMBL" id="ATBP01003432">
    <property type="protein sequence ID" value="ETR64927.1"/>
    <property type="molecule type" value="Genomic_DNA"/>
</dbReference>
<protein>
    <submittedName>
        <fullName evidence="1">Uncharacterized protein</fullName>
    </submittedName>
</protein>
<proteinExistence type="predicted"/>
<dbReference type="Proteomes" id="UP000189670">
    <property type="component" value="Unassembled WGS sequence"/>
</dbReference>
<comment type="caution">
    <text evidence="1">The sequence shown here is derived from an EMBL/GenBank/DDBJ whole genome shotgun (WGS) entry which is preliminary data.</text>
</comment>
<organism evidence="1 2">
    <name type="scientific">Candidatus Magnetoglobus multicellularis str. Araruama</name>
    <dbReference type="NCBI Taxonomy" id="890399"/>
    <lineage>
        <taxon>Bacteria</taxon>
        <taxon>Pseudomonadati</taxon>
        <taxon>Thermodesulfobacteriota</taxon>
        <taxon>Desulfobacteria</taxon>
        <taxon>Desulfobacterales</taxon>
        <taxon>Desulfobacteraceae</taxon>
        <taxon>Candidatus Magnetoglobus</taxon>
    </lineage>
</organism>
<evidence type="ECO:0000313" key="2">
    <source>
        <dbReference type="Proteomes" id="UP000189670"/>
    </source>
</evidence>
<gene>
    <name evidence="1" type="ORF">OMM_06164</name>
</gene>